<dbReference type="InterPro" id="IPR054126">
    <property type="entry name" value="CprB_TetR_C"/>
</dbReference>
<comment type="caution">
    <text evidence="3">The sequence shown here is derived from an EMBL/GenBank/DDBJ whole genome shotgun (WGS) entry which is preliminary data.</text>
</comment>
<name>A0ABU8UC03_9ACTN</name>
<dbReference type="Pfam" id="PF21935">
    <property type="entry name" value="TetR_C_45"/>
    <property type="match status" value="1"/>
</dbReference>
<dbReference type="SUPFAM" id="SSF48498">
    <property type="entry name" value="Tetracyclin repressor-like, C-terminal domain"/>
    <property type="match status" value="1"/>
</dbReference>
<protein>
    <recommendedName>
        <fullName evidence="2">CprB tetracyclin repressor-like C-terminal domain-containing protein</fullName>
    </recommendedName>
</protein>
<accession>A0ABU8UC03</accession>
<organism evidence="3 4">
    <name type="scientific">Streptomyces caledonius</name>
    <dbReference type="NCBI Taxonomy" id="3134107"/>
    <lineage>
        <taxon>Bacteria</taxon>
        <taxon>Bacillati</taxon>
        <taxon>Actinomycetota</taxon>
        <taxon>Actinomycetes</taxon>
        <taxon>Kitasatosporales</taxon>
        <taxon>Streptomycetaceae</taxon>
        <taxon>Streptomyces</taxon>
    </lineage>
</organism>
<feature type="region of interest" description="Disordered" evidence="1">
    <location>
        <begin position="113"/>
        <end position="150"/>
    </location>
</feature>
<evidence type="ECO:0000313" key="4">
    <source>
        <dbReference type="Proteomes" id="UP001382904"/>
    </source>
</evidence>
<evidence type="ECO:0000259" key="2">
    <source>
        <dbReference type="Pfam" id="PF21935"/>
    </source>
</evidence>
<gene>
    <name evidence="3" type="ORF">WKI68_37800</name>
</gene>
<evidence type="ECO:0000256" key="1">
    <source>
        <dbReference type="SAM" id="MobiDB-lite"/>
    </source>
</evidence>
<feature type="domain" description="CprB tetracyclin repressor-like C-terminal" evidence="2">
    <location>
        <begin position="1"/>
        <end position="103"/>
    </location>
</feature>
<proteinExistence type="predicted"/>
<keyword evidence="4" id="KW-1185">Reference proteome</keyword>
<evidence type="ECO:0000313" key="3">
    <source>
        <dbReference type="EMBL" id="MEJ8645422.1"/>
    </source>
</evidence>
<sequence length="150" mass="16548">MDITLYLAEQLQHNPVLRAGVRLAVEQGEFGLRDDVAYQAWVLEFRQQLRFARAKGELQPDIDDHELAWVLVSSFTGAQLFSQASTGRADLPQRIASLWRYLLPAVATDDTRRGLRLTLPPSKPRAEAEPEPGPGPGTTAKAKSASAKRA</sequence>
<feature type="compositionally biased region" description="Low complexity" evidence="1">
    <location>
        <begin position="137"/>
        <end position="150"/>
    </location>
</feature>
<dbReference type="Gene3D" id="1.10.357.10">
    <property type="entry name" value="Tetracycline Repressor, domain 2"/>
    <property type="match status" value="1"/>
</dbReference>
<dbReference type="EMBL" id="JBBKAM010000004">
    <property type="protein sequence ID" value="MEJ8645422.1"/>
    <property type="molecule type" value="Genomic_DNA"/>
</dbReference>
<dbReference type="InterPro" id="IPR036271">
    <property type="entry name" value="Tet_transcr_reg_TetR-rel_C_sf"/>
</dbReference>
<reference evidence="3 4" key="1">
    <citation type="submission" date="2024-03" db="EMBL/GenBank/DDBJ databases">
        <title>Novel Streptomyces species of biotechnological and ecological value are a feature of Machair soil.</title>
        <authorList>
            <person name="Prole J.R."/>
            <person name="Goodfellow M."/>
            <person name="Allenby N."/>
            <person name="Ward A.C."/>
        </authorList>
    </citation>
    <scope>NUCLEOTIDE SEQUENCE [LARGE SCALE GENOMIC DNA]</scope>
    <source>
        <strain evidence="3 4">MS1.HAVA.3</strain>
    </source>
</reference>
<dbReference type="Proteomes" id="UP001382904">
    <property type="component" value="Unassembled WGS sequence"/>
</dbReference>